<accession>A0A6N9NJR6</accession>
<sequence>MGNKLIVNGVESNLTNQICTRCVQDKTVPGISFDKKGVCNYCDLHDSLCEIFPNDERGEIYLSQLFSKIKKKGKNNKYDCVIGISGGRDSTYLLYKAVKDWGLRPIAVHFNDGFDNPVAGENMLNAVKKLGVELRTITSDWREAKDLKLTFLKASTPDLNLGTDIGIAAAIYGVAHKEGIKNILIGQSFRTEGVKPLSWSYFDGDYLRNVQNKFGKVKLKSWSPDLPHFNFGVKELFYYTLVKGIKAYTPFYYMNYIRADAEKILKKELDWVYPGAHYFDDLYHSVIKYVHRVKFNIDLNMNSDAALVRSGQLDYKVALGRAHSIYKIEKEEIIELCINRLGITKKEFESYLALEPKTFKDYSTSYSYIKFARWPIYLLSRFNLIPRVTYEKYFKFVD</sequence>
<keyword evidence="1" id="KW-0808">Transferase</keyword>
<keyword evidence="2" id="KW-1185">Reference proteome</keyword>
<dbReference type="InterPro" id="IPR014729">
    <property type="entry name" value="Rossmann-like_a/b/a_fold"/>
</dbReference>
<protein>
    <submittedName>
        <fullName evidence="1">N-acetyl sugar amidotransferase</fullName>
    </submittedName>
</protein>
<dbReference type="SUPFAM" id="SSF52402">
    <property type="entry name" value="Adenine nucleotide alpha hydrolases-like"/>
    <property type="match status" value="1"/>
</dbReference>
<evidence type="ECO:0000313" key="1">
    <source>
        <dbReference type="EMBL" id="NBG66163.1"/>
    </source>
</evidence>
<reference evidence="1 2" key="1">
    <citation type="submission" date="2019-12" db="EMBL/GenBank/DDBJ databases">
        <authorList>
            <person name="Zhao J."/>
        </authorList>
    </citation>
    <scope>NUCLEOTIDE SEQUENCE [LARGE SCALE GENOMIC DNA]</scope>
    <source>
        <strain evidence="1 2">S-15</strain>
    </source>
</reference>
<dbReference type="RefSeq" id="WP_160633105.1">
    <property type="nucleotide sequence ID" value="NZ_WWNE01000006.1"/>
</dbReference>
<dbReference type="GO" id="GO:0016740">
    <property type="term" value="F:transferase activity"/>
    <property type="evidence" value="ECO:0007669"/>
    <property type="project" value="UniProtKB-KW"/>
</dbReference>
<dbReference type="EMBL" id="WWNE01000006">
    <property type="protein sequence ID" value="NBG66163.1"/>
    <property type="molecule type" value="Genomic_DNA"/>
</dbReference>
<dbReference type="AlphaFoldDB" id="A0A6N9NJR6"/>
<evidence type="ECO:0000313" key="2">
    <source>
        <dbReference type="Proteomes" id="UP000470771"/>
    </source>
</evidence>
<organism evidence="1 2">
    <name type="scientific">Acidiluteibacter ferrifornacis</name>
    <dbReference type="NCBI Taxonomy" id="2692424"/>
    <lineage>
        <taxon>Bacteria</taxon>
        <taxon>Pseudomonadati</taxon>
        <taxon>Bacteroidota</taxon>
        <taxon>Flavobacteriia</taxon>
        <taxon>Flavobacteriales</taxon>
        <taxon>Cryomorphaceae</taxon>
        <taxon>Acidiluteibacter</taxon>
    </lineage>
</organism>
<proteinExistence type="predicted"/>
<gene>
    <name evidence="1" type="ORF">GQN54_08525</name>
</gene>
<dbReference type="Gene3D" id="3.40.50.620">
    <property type="entry name" value="HUPs"/>
    <property type="match status" value="1"/>
</dbReference>
<dbReference type="InterPro" id="IPR020022">
    <property type="entry name" value="N-acetyl_sugar_amidoTrfase"/>
</dbReference>
<dbReference type="Proteomes" id="UP000470771">
    <property type="component" value="Unassembled WGS sequence"/>
</dbReference>
<comment type="caution">
    <text evidence="1">The sequence shown here is derived from an EMBL/GenBank/DDBJ whole genome shotgun (WGS) entry which is preliminary data.</text>
</comment>
<dbReference type="NCBIfam" id="TIGR03573">
    <property type="entry name" value="WbuX"/>
    <property type="match status" value="1"/>
</dbReference>
<name>A0A6N9NJR6_9FLAO</name>